<evidence type="ECO:0000313" key="4">
    <source>
        <dbReference type="WBParaSite" id="L893_g27093.t1"/>
    </source>
</evidence>
<feature type="transmembrane region" description="Helical" evidence="2">
    <location>
        <begin position="178"/>
        <end position="198"/>
    </location>
</feature>
<evidence type="ECO:0000256" key="1">
    <source>
        <dbReference type="ARBA" id="ARBA00006803"/>
    </source>
</evidence>
<keyword evidence="2" id="KW-1133">Transmembrane helix</keyword>
<reference evidence="4" key="1">
    <citation type="submission" date="2016-11" db="UniProtKB">
        <authorList>
            <consortium name="WormBaseParasite"/>
        </authorList>
    </citation>
    <scope>IDENTIFICATION</scope>
</reference>
<dbReference type="InterPro" id="IPR004151">
    <property type="entry name" value="7TM_GPCR_serpentine_rcpt_Sre"/>
</dbReference>
<sequence length="299" mass="33928">MQGRINFLLQANYAMTLILLTSTRVILTIHVLFSANFTEGFLKPVEVLHDMSINGMMSVALPIVIERIVATAMVYRYERTSCPWVPLFAISALWVVNALDCFHARDIMAKIFSAQDSIGDRVYMTSSTSVLFLINATSVTVFVFLIIYNIRRFQANAGVHSLTQRYQMAENIRTSRQLLKVIFINFVVTSLSAAIIILNVYMDAEELNRILSQILDLSCAIAAIVIPTVMIISDPKMYMEHMGNFLKLWKLISRSTVVQSDKKNAKRRGPTQTVNNQAMIVDPKAERDVYFNQLSLTWK</sequence>
<keyword evidence="2" id="KW-0472">Membrane</keyword>
<comment type="similarity">
    <text evidence="1">Belongs to the nematode receptor-like protein sre family.</text>
</comment>
<proteinExistence type="inferred from homology"/>
<dbReference type="Pfam" id="PF03125">
    <property type="entry name" value="Sre"/>
    <property type="match status" value="1"/>
</dbReference>
<dbReference type="Proteomes" id="UP000095287">
    <property type="component" value="Unplaced"/>
</dbReference>
<feature type="transmembrane region" description="Helical" evidence="2">
    <location>
        <begin position="210"/>
        <end position="232"/>
    </location>
</feature>
<dbReference type="PANTHER" id="PTHR47518">
    <property type="entry name" value="SERPENTINE RECEPTOR CLASS EPSILON-13-RELATED"/>
    <property type="match status" value="1"/>
</dbReference>
<dbReference type="WBParaSite" id="L893_g27093.t1">
    <property type="protein sequence ID" value="L893_g27093.t1"/>
    <property type="gene ID" value="L893_g27093"/>
</dbReference>
<feature type="transmembrane region" description="Helical" evidence="2">
    <location>
        <begin position="82"/>
        <end position="99"/>
    </location>
</feature>
<accession>A0A1I7ZJ82</accession>
<evidence type="ECO:0000256" key="2">
    <source>
        <dbReference type="SAM" id="Phobius"/>
    </source>
</evidence>
<dbReference type="GO" id="GO:0016020">
    <property type="term" value="C:membrane"/>
    <property type="evidence" value="ECO:0007669"/>
    <property type="project" value="InterPro"/>
</dbReference>
<evidence type="ECO:0000313" key="3">
    <source>
        <dbReference type="Proteomes" id="UP000095287"/>
    </source>
</evidence>
<keyword evidence="2" id="KW-0812">Transmembrane</keyword>
<dbReference type="AlphaFoldDB" id="A0A1I7ZJ82"/>
<dbReference type="SUPFAM" id="SSF81321">
    <property type="entry name" value="Family A G protein-coupled receptor-like"/>
    <property type="match status" value="1"/>
</dbReference>
<dbReference type="InterPro" id="IPR052854">
    <property type="entry name" value="Serpentine_rcpt_epsilon"/>
</dbReference>
<feature type="transmembrane region" description="Helical" evidence="2">
    <location>
        <begin position="130"/>
        <end position="150"/>
    </location>
</feature>
<organism evidence="3 4">
    <name type="scientific">Steinernema glaseri</name>
    <dbReference type="NCBI Taxonomy" id="37863"/>
    <lineage>
        <taxon>Eukaryota</taxon>
        <taxon>Metazoa</taxon>
        <taxon>Ecdysozoa</taxon>
        <taxon>Nematoda</taxon>
        <taxon>Chromadorea</taxon>
        <taxon>Rhabditida</taxon>
        <taxon>Tylenchina</taxon>
        <taxon>Panagrolaimomorpha</taxon>
        <taxon>Strongyloidoidea</taxon>
        <taxon>Steinernematidae</taxon>
        <taxon>Steinernema</taxon>
    </lineage>
</organism>
<feature type="transmembrane region" description="Helical" evidence="2">
    <location>
        <begin position="53"/>
        <end position="75"/>
    </location>
</feature>
<dbReference type="GO" id="GO:0007606">
    <property type="term" value="P:sensory perception of chemical stimulus"/>
    <property type="evidence" value="ECO:0007669"/>
    <property type="project" value="InterPro"/>
</dbReference>
<name>A0A1I7ZJ82_9BILA</name>
<feature type="transmembrane region" description="Helical" evidence="2">
    <location>
        <begin position="12"/>
        <end position="33"/>
    </location>
</feature>
<keyword evidence="3" id="KW-1185">Reference proteome</keyword>
<dbReference type="PANTHER" id="PTHR47518:SF11">
    <property type="entry name" value="SERPENTINE RECEPTOR, CLASS E (EPSILON)-RELATED"/>
    <property type="match status" value="1"/>
</dbReference>
<protein>
    <submittedName>
        <fullName evidence="4">G protein-coupled receptor</fullName>
    </submittedName>
</protein>